<evidence type="ECO:0000313" key="2">
    <source>
        <dbReference type="EMBL" id="KAG9394572.1"/>
    </source>
</evidence>
<dbReference type="Proteomes" id="UP000717585">
    <property type="component" value="Unassembled WGS sequence"/>
</dbReference>
<dbReference type="AlphaFoldDB" id="A0A8J6BCI3"/>
<keyword evidence="3" id="KW-1185">Reference proteome</keyword>
<organism evidence="2 3">
    <name type="scientific">Carpediemonas membranifera</name>
    <dbReference type="NCBI Taxonomy" id="201153"/>
    <lineage>
        <taxon>Eukaryota</taxon>
        <taxon>Metamonada</taxon>
        <taxon>Carpediemonas-like organisms</taxon>
        <taxon>Carpediemonas</taxon>
    </lineage>
</organism>
<dbReference type="EMBL" id="JAHDYR010000014">
    <property type="protein sequence ID" value="KAG9394572.1"/>
    <property type="molecule type" value="Genomic_DNA"/>
</dbReference>
<name>A0A8J6BCI3_9EUKA</name>
<feature type="region of interest" description="Disordered" evidence="1">
    <location>
        <begin position="73"/>
        <end position="133"/>
    </location>
</feature>
<sequence>MLGNWQRACTRILPSTFWTDACNRLSWVSFEHQHHLEALCDNCSAPGALRFFMIVLLTKIVGRDKIRRIHDEATAKKKADAEKAEAEAKQKKEEKRLAKEKKLAEKLARNARSKTADESPKKKDAEPETKKSK</sequence>
<proteinExistence type="predicted"/>
<evidence type="ECO:0000256" key="1">
    <source>
        <dbReference type="SAM" id="MobiDB-lite"/>
    </source>
</evidence>
<comment type="caution">
    <text evidence="2">The sequence shown here is derived from an EMBL/GenBank/DDBJ whole genome shotgun (WGS) entry which is preliminary data.</text>
</comment>
<gene>
    <name evidence="2" type="ORF">J8273_3822</name>
</gene>
<accession>A0A8J6BCI3</accession>
<reference evidence="2" key="1">
    <citation type="submission" date="2021-05" db="EMBL/GenBank/DDBJ databases">
        <title>A free-living protist that lacks canonical eukaryotic 1 DNA replication and segregation systems.</title>
        <authorList>
            <person name="Salas-Leiva D.E."/>
            <person name="Tromer E.C."/>
            <person name="Curtis B.A."/>
            <person name="Jerlstrom-Hultqvist J."/>
            <person name="Kolisko M."/>
            <person name="Yi Z."/>
            <person name="Salas-Leiva J.S."/>
            <person name="Gallot-Lavallee L."/>
            <person name="Kops G.J.P.L."/>
            <person name="Archibald J.M."/>
            <person name="Simpson A.G.B."/>
            <person name="Roger A.J."/>
        </authorList>
    </citation>
    <scope>NUCLEOTIDE SEQUENCE</scope>
    <source>
        <strain evidence="2">BICM</strain>
    </source>
</reference>
<evidence type="ECO:0000313" key="3">
    <source>
        <dbReference type="Proteomes" id="UP000717585"/>
    </source>
</evidence>
<protein>
    <submittedName>
        <fullName evidence="2">Uncharacterized protein</fullName>
    </submittedName>
</protein>